<gene>
    <name evidence="1" type="ordered locus">HD_1944</name>
</gene>
<dbReference type="STRING" id="233412.HD_1944"/>
<name>Q7VKG4_HAEDU</name>
<sequence length="30" mass="3838">MRKFYHFFCKYNRLAKQFTDRKQEFTSFIG</sequence>
<evidence type="ECO:0000313" key="1">
    <source>
        <dbReference type="EMBL" id="AAP96664.1"/>
    </source>
</evidence>
<keyword evidence="2" id="KW-1185">Reference proteome</keyword>
<dbReference type="EMBL" id="AE017143">
    <property type="protein sequence ID" value="AAP96664.1"/>
    <property type="molecule type" value="Genomic_DNA"/>
</dbReference>
<proteinExistence type="predicted"/>
<evidence type="ECO:0000313" key="2">
    <source>
        <dbReference type="Proteomes" id="UP000001022"/>
    </source>
</evidence>
<dbReference type="Proteomes" id="UP000001022">
    <property type="component" value="Chromosome"/>
</dbReference>
<accession>Q7VKG4</accession>
<dbReference type="HOGENOM" id="CLU_3403813_0_0_6"/>
<organism evidence="1 2">
    <name type="scientific">Haemophilus ducreyi (strain 35000HP / ATCC 700724)</name>
    <dbReference type="NCBI Taxonomy" id="233412"/>
    <lineage>
        <taxon>Bacteria</taxon>
        <taxon>Pseudomonadati</taxon>
        <taxon>Pseudomonadota</taxon>
        <taxon>Gammaproteobacteria</taxon>
        <taxon>Pasteurellales</taxon>
        <taxon>Pasteurellaceae</taxon>
        <taxon>Haemophilus</taxon>
    </lineage>
</organism>
<dbReference type="KEGG" id="hdu:HD_1944"/>
<dbReference type="AlphaFoldDB" id="Q7VKG4"/>
<protein>
    <submittedName>
        <fullName evidence="1">Uncharacterized protein</fullName>
    </submittedName>
</protein>
<reference evidence="2" key="1">
    <citation type="submission" date="2003-06" db="EMBL/GenBank/DDBJ databases">
        <title>The complete genome sequence of Haemophilus ducreyi.</title>
        <authorList>
            <person name="Munson R.S. Jr."/>
            <person name="Ray W.C."/>
            <person name="Mahairas G."/>
            <person name="Sabo P."/>
            <person name="Mungur R."/>
            <person name="Johnson L."/>
            <person name="Nguyen D."/>
            <person name="Wang J."/>
            <person name="Forst C."/>
            <person name="Hood L."/>
        </authorList>
    </citation>
    <scope>NUCLEOTIDE SEQUENCE [LARGE SCALE GENOMIC DNA]</scope>
    <source>
        <strain evidence="2">35000HP / ATCC 700724</strain>
    </source>
</reference>